<evidence type="ECO:0000313" key="3">
    <source>
        <dbReference type="EMBL" id="KAK4440352.1"/>
    </source>
</evidence>
<accession>A0AAE1Z1Q2</accession>
<evidence type="ECO:0000256" key="2">
    <source>
        <dbReference type="SAM" id="SignalP"/>
    </source>
</evidence>
<reference evidence="3" key="1">
    <citation type="submission" date="2020-06" db="EMBL/GenBank/DDBJ databases">
        <authorList>
            <person name="Li T."/>
            <person name="Hu X."/>
            <person name="Zhang T."/>
            <person name="Song X."/>
            <person name="Zhang H."/>
            <person name="Dai N."/>
            <person name="Sheng W."/>
            <person name="Hou X."/>
            <person name="Wei L."/>
        </authorList>
    </citation>
    <scope>NUCLEOTIDE SEQUENCE</scope>
    <source>
        <strain evidence="3">3651</strain>
        <tissue evidence="3">Leaf</tissue>
    </source>
</reference>
<reference evidence="3" key="2">
    <citation type="journal article" date="2024" name="Plant">
        <title>Genomic evolution and insights into agronomic trait innovations of Sesamum species.</title>
        <authorList>
            <person name="Miao H."/>
            <person name="Wang L."/>
            <person name="Qu L."/>
            <person name="Liu H."/>
            <person name="Sun Y."/>
            <person name="Le M."/>
            <person name="Wang Q."/>
            <person name="Wei S."/>
            <person name="Zheng Y."/>
            <person name="Lin W."/>
            <person name="Duan Y."/>
            <person name="Cao H."/>
            <person name="Xiong S."/>
            <person name="Wang X."/>
            <person name="Wei L."/>
            <person name="Li C."/>
            <person name="Ma Q."/>
            <person name="Ju M."/>
            <person name="Zhao R."/>
            <person name="Li G."/>
            <person name="Mu C."/>
            <person name="Tian Q."/>
            <person name="Mei H."/>
            <person name="Zhang T."/>
            <person name="Gao T."/>
            <person name="Zhang H."/>
        </authorList>
    </citation>
    <scope>NUCLEOTIDE SEQUENCE</scope>
    <source>
        <strain evidence="3">3651</strain>
    </source>
</reference>
<dbReference type="EMBL" id="JACGWO010000001">
    <property type="protein sequence ID" value="KAK4440352.1"/>
    <property type="molecule type" value="Genomic_DNA"/>
</dbReference>
<feature type="transmembrane region" description="Helical" evidence="1">
    <location>
        <begin position="132"/>
        <end position="151"/>
    </location>
</feature>
<keyword evidence="2" id="KW-0732">Signal</keyword>
<dbReference type="AlphaFoldDB" id="A0AAE1Z1Q2"/>
<sequence>MAKFPSMLTSLSFFIIILAFTPHSSALGGGSETSSSPPQCNGTAGGCRNNSEALKLKIIAVAAILIKYDRRLSPLVFSSGSSSSAGQRFVRIGEGLRVRSHTGDGLHACAAGFFRLPQVGMSAGKPLEEISFHYIVAMLSAVLTLMVDSYAMSYYRRRNLDGEVKRTTSDENAIVDGKLESQHCHGFDVAKTDNNASQVLRYRRLHR</sequence>
<feature type="chain" id="PRO_5042127113" evidence="2">
    <location>
        <begin position="27"/>
        <end position="207"/>
    </location>
</feature>
<gene>
    <name evidence="3" type="ORF">Salat_0370100</name>
</gene>
<organism evidence="3 4">
    <name type="scientific">Sesamum alatum</name>
    <dbReference type="NCBI Taxonomy" id="300844"/>
    <lineage>
        <taxon>Eukaryota</taxon>
        <taxon>Viridiplantae</taxon>
        <taxon>Streptophyta</taxon>
        <taxon>Embryophyta</taxon>
        <taxon>Tracheophyta</taxon>
        <taxon>Spermatophyta</taxon>
        <taxon>Magnoliopsida</taxon>
        <taxon>eudicotyledons</taxon>
        <taxon>Gunneridae</taxon>
        <taxon>Pentapetalae</taxon>
        <taxon>asterids</taxon>
        <taxon>lamiids</taxon>
        <taxon>Lamiales</taxon>
        <taxon>Pedaliaceae</taxon>
        <taxon>Sesamum</taxon>
    </lineage>
</organism>
<feature type="signal peptide" evidence="2">
    <location>
        <begin position="1"/>
        <end position="26"/>
    </location>
</feature>
<dbReference type="Proteomes" id="UP001293254">
    <property type="component" value="Unassembled WGS sequence"/>
</dbReference>
<keyword evidence="4" id="KW-1185">Reference proteome</keyword>
<keyword evidence="1" id="KW-0812">Transmembrane</keyword>
<protein>
    <submittedName>
        <fullName evidence="3">Uncharacterized protein</fullName>
    </submittedName>
</protein>
<proteinExistence type="predicted"/>
<evidence type="ECO:0000256" key="1">
    <source>
        <dbReference type="SAM" id="Phobius"/>
    </source>
</evidence>
<comment type="caution">
    <text evidence="3">The sequence shown here is derived from an EMBL/GenBank/DDBJ whole genome shotgun (WGS) entry which is preliminary data.</text>
</comment>
<keyword evidence="1" id="KW-1133">Transmembrane helix</keyword>
<evidence type="ECO:0000313" key="4">
    <source>
        <dbReference type="Proteomes" id="UP001293254"/>
    </source>
</evidence>
<keyword evidence="1" id="KW-0472">Membrane</keyword>
<name>A0AAE1Z1Q2_9LAMI</name>